<name>A0A4Y2SHZ6_ARAVE</name>
<keyword evidence="1" id="KW-1133">Transmembrane helix</keyword>
<sequence length="353" mass="40614">MWAFKILSWFGLNQSSAISYIFLFLMLLTYADTLFLYFLAVKVNGYEWKWALERVLSKTSSILLVLSINGKREEFTTALRRANFMNNPKSKQKINVSAGFILASPFIYALVLLLACEVGKDEHGFHYFYYGIPVGNKVFKYFILYCKSFLYYFLFPTYSNFVILMFCAVCYSNSLSIRNLCQELEICPPKVFTTSIQIRCLKSRRKIHKMLDKLQACFSFLSFVACAGNFSCCFAILSQIILYSFSDSALTYQADTVMNSVIATVPLIVMFWIPETIPMELEKLNKIIRWKYEMRASSGMVSENPSVEKLLLEEKIFVVSGCNIISFRKCHILSVFGTALTYGLLILSFEVRN</sequence>
<evidence type="ECO:0000313" key="3">
    <source>
        <dbReference type="Proteomes" id="UP000499080"/>
    </source>
</evidence>
<dbReference type="Proteomes" id="UP000499080">
    <property type="component" value="Unassembled WGS sequence"/>
</dbReference>
<accession>A0A4Y2SHZ6</accession>
<dbReference type="AlphaFoldDB" id="A0A4Y2SHZ6"/>
<comment type="caution">
    <text evidence="2">The sequence shown here is derived from an EMBL/GenBank/DDBJ whole genome shotgun (WGS) entry which is preliminary data.</text>
</comment>
<keyword evidence="3" id="KW-1185">Reference proteome</keyword>
<keyword evidence="1" id="KW-0812">Transmembrane</keyword>
<evidence type="ECO:0000313" key="2">
    <source>
        <dbReference type="EMBL" id="GBN87393.1"/>
    </source>
</evidence>
<proteinExistence type="predicted"/>
<reference evidence="2 3" key="1">
    <citation type="journal article" date="2019" name="Sci. Rep.">
        <title>Orb-weaving spider Araneus ventricosus genome elucidates the spidroin gene catalogue.</title>
        <authorList>
            <person name="Kono N."/>
            <person name="Nakamura H."/>
            <person name="Ohtoshi R."/>
            <person name="Moran D.A.P."/>
            <person name="Shinohara A."/>
            <person name="Yoshida Y."/>
            <person name="Fujiwara M."/>
            <person name="Mori M."/>
            <person name="Tomita M."/>
            <person name="Arakawa K."/>
        </authorList>
    </citation>
    <scope>NUCLEOTIDE SEQUENCE [LARGE SCALE GENOMIC DNA]</scope>
</reference>
<organism evidence="2 3">
    <name type="scientific">Araneus ventricosus</name>
    <name type="common">Orbweaver spider</name>
    <name type="synonym">Epeira ventricosa</name>
    <dbReference type="NCBI Taxonomy" id="182803"/>
    <lineage>
        <taxon>Eukaryota</taxon>
        <taxon>Metazoa</taxon>
        <taxon>Ecdysozoa</taxon>
        <taxon>Arthropoda</taxon>
        <taxon>Chelicerata</taxon>
        <taxon>Arachnida</taxon>
        <taxon>Araneae</taxon>
        <taxon>Araneomorphae</taxon>
        <taxon>Entelegynae</taxon>
        <taxon>Araneoidea</taxon>
        <taxon>Araneidae</taxon>
        <taxon>Araneus</taxon>
    </lineage>
</organism>
<feature type="transmembrane region" description="Helical" evidence="1">
    <location>
        <begin position="20"/>
        <end position="40"/>
    </location>
</feature>
<dbReference type="EMBL" id="BGPR01021786">
    <property type="protein sequence ID" value="GBN87393.1"/>
    <property type="molecule type" value="Genomic_DNA"/>
</dbReference>
<feature type="transmembrane region" description="Helical" evidence="1">
    <location>
        <begin position="257"/>
        <end position="273"/>
    </location>
</feature>
<evidence type="ECO:0008006" key="4">
    <source>
        <dbReference type="Google" id="ProtNLM"/>
    </source>
</evidence>
<feature type="transmembrane region" description="Helical" evidence="1">
    <location>
        <begin position="149"/>
        <end position="171"/>
    </location>
</feature>
<protein>
    <recommendedName>
        <fullName evidence="4">Gustatory receptor</fullName>
    </recommendedName>
</protein>
<gene>
    <name evidence="2" type="ORF">AVEN_130480_1</name>
</gene>
<feature type="transmembrane region" description="Helical" evidence="1">
    <location>
        <begin position="94"/>
        <end position="115"/>
    </location>
</feature>
<evidence type="ECO:0000256" key="1">
    <source>
        <dbReference type="SAM" id="Phobius"/>
    </source>
</evidence>
<feature type="transmembrane region" description="Helical" evidence="1">
    <location>
        <begin position="330"/>
        <end position="349"/>
    </location>
</feature>
<keyword evidence="1" id="KW-0472">Membrane</keyword>
<feature type="transmembrane region" description="Helical" evidence="1">
    <location>
        <begin position="214"/>
        <end position="245"/>
    </location>
</feature>
<dbReference type="OrthoDB" id="6441194at2759"/>